<dbReference type="PRINTS" id="PR00080">
    <property type="entry name" value="SDRFAMILY"/>
</dbReference>
<dbReference type="PROSITE" id="PS00061">
    <property type="entry name" value="ADH_SHORT"/>
    <property type="match status" value="1"/>
</dbReference>
<dbReference type="PRINTS" id="PR00081">
    <property type="entry name" value="GDHRDH"/>
</dbReference>
<dbReference type="Pfam" id="PF00106">
    <property type="entry name" value="adh_short"/>
    <property type="match status" value="1"/>
</dbReference>
<evidence type="ECO:0000313" key="3">
    <source>
        <dbReference type="EMBL" id="PRH81673.1"/>
    </source>
</evidence>
<dbReference type="InterPro" id="IPR020904">
    <property type="entry name" value="Sc_DH/Rdtase_CS"/>
</dbReference>
<keyword evidence="4" id="KW-1185">Reference proteome</keyword>
<dbReference type="SUPFAM" id="SSF51735">
    <property type="entry name" value="NAD(P)-binding Rossmann-fold domains"/>
    <property type="match status" value="1"/>
</dbReference>
<dbReference type="AlphaFoldDB" id="A0A2P6M6N5"/>
<dbReference type="Proteomes" id="UP000241736">
    <property type="component" value="Unassembled WGS sequence"/>
</dbReference>
<comment type="caution">
    <text evidence="3">The sequence shown here is derived from an EMBL/GenBank/DDBJ whole genome shotgun (WGS) entry which is preliminary data.</text>
</comment>
<dbReference type="OrthoDB" id="118015at2"/>
<dbReference type="InterPro" id="IPR002347">
    <property type="entry name" value="SDR_fam"/>
</dbReference>
<organism evidence="3 4">
    <name type="scientific">Arenimonas caeni</name>
    <dbReference type="NCBI Taxonomy" id="2058085"/>
    <lineage>
        <taxon>Bacteria</taxon>
        <taxon>Pseudomonadati</taxon>
        <taxon>Pseudomonadota</taxon>
        <taxon>Gammaproteobacteria</taxon>
        <taxon>Lysobacterales</taxon>
        <taxon>Lysobacteraceae</taxon>
        <taxon>Arenimonas</taxon>
    </lineage>
</organism>
<name>A0A2P6M6N5_9GAMM</name>
<dbReference type="GO" id="GO:0030497">
    <property type="term" value="P:fatty acid elongation"/>
    <property type="evidence" value="ECO:0007669"/>
    <property type="project" value="TreeGrafter"/>
</dbReference>
<protein>
    <submittedName>
        <fullName evidence="3">NAD-dependent oxidoreductase</fullName>
    </submittedName>
</protein>
<dbReference type="EMBL" id="PVLF01000019">
    <property type="protein sequence ID" value="PRH81673.1"/>
    <property type="molecule type" value="Genomic_DNA"/>
</dbReference>
<comment type="similarity">
    <text evidence="1 2">Belongs to the short-chain dehydrogenases/reductases (SDR) family.</text>
</comment>
<dbReference type="Gene3D" id="3.40.50.720">
    <property type="entry name" value="NAD(P)-binding Rossmann-like Domain"/>
    <property type="match status" value="1"/>
</dbReference>
<gene>
    <name evidence="3" type="ORF">C6N40_11350</name>
</gene>
<sequence length="229" mass="22963">MSLVGKTIAITGAFGALGTAVVQVLQARGASVAAIDRADAPRDPAALGAASLHGGVDLGDAASAAAALDAIARRHSRLDGLVNIAGGFAWEKVQGGSLDTWDKLYQMNLRTAVAATQAALPHLPDGGRIINIGANGAVKAGAGMGAYAASKAGVMRLTEALAEELKPRGITVNALLPSIIDTPANRADMPDADFGAWVQPAQLAATIAFLLSDEAGAITGALIPVTGRV</sequence>
<evidence type="ECO:0000313" key="4">
    <source>
        <dbReference type="Proteomes" id="UP000241736"/>
    </source>
</evidence>
<evidence type="ECO:0000256" key="1">
    <source>
        <dbReference type="ARBA" id="ARBA00006484"/>
    </source>
</evidence>
<dbReference type="PANTHER" id="PTHR42760:SF135">
    <property type="entry name" value="BLL7886 PROTEIN"/>
    <property type="match status" value="1"/>
</dbReference>
<proteinExistence type="inferred from homology"/>
<reference evidence="3 4" key="1">
    <citation type="submission" date="2018-03" db="EMBL/GenBank/DDBJ databases">
        <title>Arenimonas caeni sp. nov., isolated from activated sludge.</title>
        <authorList>
            <person name="Liu H."/>
        </authorList>
    </citation>
    <scope>NUCLEOTIDE SEQUENCE [LARGE SCALE GENOMIC DNA]</scope>
    <source>
        <strain evidence="4">z29</strain>
    </source>
</reference>
<dbReference type="InterPro" id="IPR036291">
    <property type="entry name" value="NAD(P)-bd_dom_sf"/>
</dbReference>
<evidence type="ECO:0000256" key="2">
    <source>
        <dbReference type="RuleBase" id="RU000363"/>
    </source>
</evidence>
<accession>A0A2P6M6N5</accession>
<dbReference type="PANTHER" id="PTHR42760">
    <property type="entry name" value="SHORT-CHAIN DEHYDROGENASES/REDUCTASES FAMILY MEMBER"/>
    <property type="match status" value="1"/>
</dbReference>
<dbReference type="RefSeq" id="WP_106991146.1">
    <property type="nucleotide sequence ID" value="NZ_KZ679096.1"/>
</dbReference>
<dbReference type="GO" id="GO:0016616">
    <property type="term" value="F:oxidoreductase activity, acting on the CH-OH group of donors, NAD or NADP as acceptor"/>
    <property type="evidence" value="ECO:0007669"/>
    <property type="project" value="TreeGrafter"/>
</dbReference>